<protein>
    <recommendedName>
        <fullName evidence="3">ATP synthase F0 subunit 8</fullName>
    </recommendedName>
</protein>
<dbReference type="AlphaFoldDB" id="A0AAU9ICC9"/>
<keyword evidence="2" id="KW-1185">Reference proteome</keyword>
<dbReference type="Proteomes" id="UP001162131">
    <property type="component" value="Unassembled WGS sequence"/>
</dbReference>
<sequence>MNGGNIIIWKNKDFLSWLRRSSQVRLMNLKPPLKIYKLSIKLFKKPQKALYKQSATCSAISKVKEKSQWMTQTSSMITLMKSQKGTTPLSQSWPA</sequence>
<gene>
    <name evidence="1" type="ORF">BSTOLATCC_MIC2740</name>
</gene>
<evidence type="ECO:0008006" key="3">
    <source>
        <dbReference type="Google" id="ProtNLM"/>
    </source>
</evidence>
<evidence type="ECO:0000313" key="2">
    <source>
        <dbReference type="Proteomes" id="UP001162131"/>
    </source>
</evidence>
<proteinExistence type="predicted"/>
<organism evidence="1 2">
    <name type="scientific">Blepharisma stoltei</name>
    <dbReference type="NCBI Taxonomy" id="1481888"/>
    <lineage>
        <taxon>Eukaryota</taxon>
        <taxon>Sar</taxon>
        <taxon>Alveolata</taxon>
        <taxon>Ciliophora</taxon>
        <taxon>Postciliodesmatophora</taxon>
        <taxon>Heterotrichea</taxon>
        <taxon>Heterotrichida</taxon>
        <taxon>Blepharismidae</taxon>
        <taxon>Blepharisma</taxon>
    </lineage>
</organism>
<comment type="caution">
    <text evidence="1">The sequence shown here is derived from an EMBL/GenBank/DDBJ whole genome shotgun (WGS) entry which is preliminary data.</text>
</comment>
<dbReference type="EMBL" id="CAJZBQ010000003">
    <property type="protein sequence ID" value="CAG9311036.1"/>
    <property type="molecule type" value="Genomic_DNA"/>
</dbReference>
<evidence type="ECO:0000313" key="1">
    <source>
        <dbReference type="EMBL" id="CAG9311036.1"/>
    </source>
</evidence>
<reference evidence="1" key="1">
    <citation type="submission" date="2021-09" db="EMBL/GenBank/DDBJ databases">
        <authorList>
            <consortium name="AG Swart"/>
            <person name="Singh M."/>
            <person name="Singh A."/>
            <person name="Seah K."/>
            <person name="Emmerich C."/>
        </authorList>
    </citation>
    <scope>NUCLEOTIDE SEQUENCE</scope>
    <source>
        <strain evidence="1">ATCC30299</strain>
    </source>
</reference>
<name>A0AAU9ICC9_9CILI</name>
<accession>A0AAU9ICC9</accession>